<reference evidence="1" key="1">
    <citation type="submission" date="2021-02" db="EMBL/GenBank/DDBJ databases">
        <authorList>
            <person name="Dougan E. K."/>
            <person name="Rhodes N."/>
            <person name="Thang M."/>
            <person name="Chan C."/>
        </authorList>
    </citation>
    <scope>NUCLEOTIDE SEQUENCE</scope>
</reference>
<feature type="non-terminal residue" evidence="1">
    <location>
        <position position="192"/>
    </location>
</feature>
<dbReference type="OrthoDB" id="430459at2759"/>
<dbReference type="EMBL" id="CAJNJA010082119">
    <property type="protein sequence ID" value="CAE7931656.1"/>
    <property type="molecule type" value="Genomic_DNA"/>
</dbReference>
<gene>
    <name evidence="1" type="ORF">SNEC2469_LOCUS32440</name>
</gene>
<evidence type="ECO:0000313" key="1">
    <source>
        <dbReference type="EMBL" id="CAE7931656.1"/>
    </source>
</evidence>
<protein>
    <submittedName>
        <fullName evidence="1">Uncharacterized protein</fullName>
    </submittedName>
</protein>
<keyword evidence="2" id="KW-1185">Reference proteome</keyword>
<proteinExistence type="predicted"/>
<accession>A0A813C0E1</accession>
<dbReference type="Proteomes" id="UP000601435">
    <property type="component" value="Unassembled WGS sequence"/>
</dbReference>
<name>A0A813C0E1_9DINO</name>
<dbReference type="AlphaFoldDB" id="A0A813C0E1"/>
<organism evidence="1 2">
    <name type="scientific">Symbiodinium necroappetens</name>
    <dbReference type="NCBI Taxonomy" id="1628268"/>
    <lineage>
        <taxon>Eukaryota</taxon>
        <taxon>Sar</taxon>
        <taxon>Alveolata</taxon>
        <taxon>Dinophyceae</taxon>
        <taxon>Suessiales</taxon>
        <taxon>Symbiodiniaceae</taxon>
        <taxon>Symbiodinium</taxon>
    </lineage>
</organism>
<sequence length="192" mass="20978">AVSLYTDFTITGFAIPKWLKDLLKDGFLKDRIKEAINEGARAMIKMMTGPLQCVPGASAVTNKIMDAAASAGNLLAGLIPNLGLKWDFKPIYILKPQKLFCKEVWTTPGFENAPCADQLGCGTAGQGTADESEVEVVPPEQVHQPTVNRQHGAPGCPQGLKMGDRFIELGKFRIAEFYDRYLSVSHKDPRAQ</sequence>
<feature type="non-terminal residue" evidence="1">
    <location>
        <position position="1"/>
    </location>
</feature>
<evidence type="ECO:0000313" key="2">
    <source>
        <dbReference type="Proteomes" id="UP000601435"/>
    </source>
</evidence>
<comment type="caution">
    <text evidence="1">The sequence shown here is derived from an EMBL/GenBank/DDBJ whole genome shotgun (WGS) entry which is preliminary data.</text>
</comment>